<dbReference type="InterPro" id="IPR007995">
    <property type="entry name" value="DUF742"/>
</dbReference>
<evidence type="ECO:0008006" key="5">
    <source>
        <dbReference type="Google" id="ProtNLM"/>
    </source>
</evidence>
<dbReference type="Proteomes" id="UP001519309">
    <property type="component" value="Unassembled WGS sequence"/>
</dbReference>
<dbReference type="OrthoDB" id="4563801at2"/>
<dbReference type="AlphaFoldDB" id="A0A1B1B4C0"/>
<accession>A0A1B1B4C0</accession>
<evidence type="ECO:0000313" key="2">
    <source>
        <dbReference type="EMBL" id="MBP2055425.1"/>
    </source>
</evidence>
<dbReference type="EMBL" id="JAGGLP010000029">
    <property type="protein sequence ID" value="MBP2055425.1"/>
    <property type="molecule type" value="Genomic_DNA"/>
</dbReference>
<evidence type="ECO:0000313" key="4">
    <source>
        <dbReference type="Proteomes" id="UP001519309"/>
    </source>
</evidence>
<dbReference type="Pfam" id="PF05331">
    <property type="entry name" value="DUF742"/>
    <property type="match status" value="1"/>
</dbReference>
<protein>
    <recommendedName>
        <fullName evidence="5">DUF742 domain-containing protein</fullName>
    </recommendedName>
</protein>
<dbReference type="RefSeq" id="WP_067311692.1">
    <property type="nucleotide sequence ID" value="NZ_CP016279.1"/>
</dbReference>
<name>A0A1B1B4C0_9ACTN</name>
<sequence length="116" mass="12302">MSGPRRDPDMIRAYVRTRGRSAPSRDDLELTSLVRAADRPLQGLDSEAARVMRLCSGPLAVAEIASLLDLPPTVALIVVSSLLDTGHLDTPAPADADAAPSTDILKEVLDGLRAFV</sequence>
<reference evidence="1 3" key="1">
    <citation type="submission" date="2016-06" db="EMBL/GenBank/DDBJ databases">
        <title>Complete genome sequence of Streptomyces griseochromogenes ATCC 14511, the Blasticidin S producer.</title>
        <authorList>
            <person name="Wu L."/>
        </authorList>
    </citation>
    <scope>NUCLEOTIDE SEQUENCE [LARGE SCALE GENOMIC DNA]</scope>
    <source>
        <strain evidence="1 3">ATCC 14511</strain>
    </source>
</reference>
<keyword evidence="4" id="KW-1185">Reference proteome</keyword>
<proteinExistence type="predicted"/>
<dbReference type="PANTHER" id="PTHR36221:SF1">
    <property type="entry name" value="DUF742 DOMAIN-CONTAINING PROTEIN"/>
    <property type="match status" value="1"/>
</dbReference>
<dbReference type="Proteomes" id="UP000092659">
    <property type="component" value="Chromosome"/>
</dbReference>
<reference evidence="2 4" key="2">
    <citation type="submission" date="2021-03" db="EMBL/GenBank/DDBJ databases">
        <title>Genomic Encyclopedia of Type Strains, Phase IV (KMG-IV): sequencing the most valuable type-strain genomes for metagenomic binning, comparative biology and taxonomic classification.</title>
        <authorList>
            <person name="Goeker M."/>
        </authorList>
    </citation>
    <scope>NUCLEOTIDE SEQUENCE [LARGE SCALE GENOMIC DNA]</scope>
    <source>
        <strain evidence="2 4">DSM 40499</strain>
    </source>
</reference>
<dbReference type="PANTHER" id="PTHR36221">
    <property type="entry name" value="DUF742 DOMAIN-CONTAINING PROTEIN"/>
    <property type="match status" value="1"/>
</dbReference>
<dbReference type="KEGG" id="sgs:AVL59_32350"/>
<dbReference type="STRING" id="68214.AVL59_32350"/>
<evidence type="ECO:0000313" key="3">
    <source>
        <dbReference type="Proteomes" id="UP000092659"/>
    </source>
</evidence>
<organism evidence="1 3">
    <name type="scientific">Streptomyces griseochromogenes</name>
    <dbReference type="NCBI Taxonomy" id="68214"/>
    <lineage>
        <taxon>Bacteria</taxon>
        <taxon>Bacillati</taxon>
        <taxon>Actinomycetota</taxon>
        <taxon>Actinomycetes</taxon>
        <taxon>Kitasatosporales</taxon>
        <taxon>Streptomycetaceae</taxon>
        <taxon>Streptomyces</taxon>
    </lineage>
</organism>
<evidence type="ECO:0000313" key="1">
    <source>
        <dbReference type="EMBL" id="ANP53611.1"/>
    </source>
</evidence>
<dbReference type="EMBL" id="CP016279">
    <property type="protein sequence ID" value="ANP53611.1"/>
    <property type="molecule type" value="Genomic_DNA"/>
</dbReference>
<gene>
    <name evidence="1" type="ORF">AVL59_32350</name>
    <name evidence="2" type="ORF">J2Z21_008439</name>
</gene>